<evidence type="ECO:0000313" key="2">
    <source>
        <dbReference type="WBParaSite" id="MBELARI_LOCUS15520"/>
    </source>
</evidence>
<dbReference type="AlphaFoldDB" id="A0AAF3EN96"/>
<accession>A0AAF3EN96</accession>
<organism evidence="1 2">
    <name type="scientific">Mesorhabditis belari</name>
    <dbReference type="NCBI Taxonomy" id="2138241"/>
    <lineage>
        <taxon>Eukaryota</taxon>
        <taxon>Metazoa</taxon>
        <taxon>Ecdysozoa</taxon>
        <taxon>Nematoda</taxon>
        <taxon>Chromadorea</taxon>
        <taxon>Rhabditida</taxon>
        <taxon>Rhabditina</taxon>
        <taxon>Rhabditomorpha</taxon>
        <taxon>Rhabditoidea</taxon>
        <taxon>Rhabditidae</taxon>
        <taxon>Mesorhabditinae</taxon>
        <taxon>Mesorhabditis</taxon>
    </lineage>
</organism>
<protein>
    <submittedName>
        <fullName evidence="2">Uncharacterized protein</fullName>
    </submittedName>
</protein>
<name>A0AAF3EN96_9BILA</name>
<dbReference type="Proteomes" id="UP000887575">
    <property type="component" value="Unassembled WGS sequence"/>
</dbReference>
<evidence type="ECO:0000313" key="1">
    <source>
        <dbReference type="Proteomes" id="UP000887575"/>
    </source>
</evidence>
<dbReference type="WBParaSite" id="MBELARI_LOCUS15520">
    <property type="protein sequence ID" value="MBELARI_LOCUS15520"/>
    <property type="gene ID" value="MBELARI_LOCUS15520"/>
</dbReference>
<reference evidence="2" key="1">
    <citation type="submission" date="2024-02" db="UniProtKB">
        <authorList>
            <consortium name="WormBaseParasite"/>
        </authorList>
    </citation>
    <scope>IDENTIFICATION</scope>
</reference>
<sequence length="246" mass="27266">MRDKPTNNSNQQSLIAQKGEIEAITNNLQATTTLLASLSFPSTNSLGDLLEKVAVNCAELHTLNTLIASDLQACSAAKSAIESINSSNLLIRRKPLLLVSKICAHQRKSLPSERKEMLPKKINAVQSDSSDDEAPVEVTSKAPDIQLAEAPKSELSLYEQVQLKKKKEEVKREKTLRKSHRIQKLRDGEYEVKTKNASFKLLTADKGVKGVLKNQRDFRAELLEARVGNRRRDASTAKAIAKARKL</sequence>
<proteinExistence type="predicted"/>
<keyword evidence="1" id="KW-1185">Reference proteome</keyword>